<dbReference type="Pfam" id="PF04769">
    <property type="entry name" value="MATalpha_HMGbox"/>
    <property type="match status" value="1"/>
</dbReference>
<evidence type="ECO:0000313" key="7">
    <source>
        <dbReference type="EMBL" id="KAK3371914.1"/>
    </source>
</evidence>
<dbReference type="EMBL" id="JAULSW010000008">
    <property type="protein sequence ID" value="KAK3371914.1"/>
    <property type="molecule type" value="Genomic_DNA"/>
</dbReference>
<dbReference type="AlphaFoldDB" id="A0AAE0K8L4"/>
<evidence type="ECO:0000313" key="8">
    <source>
        <dbReference type="Proteomes" id="UP001285441"/>
    </source>
</evidence>
<protein>
    <submittedName>
        <fullName evidence="7">Mating-type protein MAT alpha 1-domain-containing protein</fullName>
    </submittedName>
</protein>
<gene>
    <name evidence="7" type="ORF">B0H63DRAFT_282683</name>
</gene>
<dbReference type="InterPro" id="IPR006856">
    <property type="entry name" value="MATalpha_HMGbox"/>
</dbReference>
<evidence type="ECO:0000259" key="6">
    <source>
        <dbReference type="PROSITE" id="PS51325"/>
    </source>
</evidence>
<organism evidence="7 8">
    <name type="scientific">Podospora didyma</name>
    <dbReference type="NCBI Taxonomy" id="330526"/>
    <lineage>
        <taxon>Eukaryota</taxon>
        <taxon>Fungi</taxon>
        <taxon>Dikarya</taxon>
        <taxon>Ascomycota</taxon>
        <taxon>Pezizomycotina</taxon>
        <taxon>Sordariomycetes</taxon>
        <taxon>Sordariomycetidae</taxon>
        <taxon>Sordariales</taxon>
        <taxon>Podosporaceae</taxon>
        <taxon>Podospora</taxon>
    </lineage>
</organism>
<reference evidence="7" key="1">
    <citation type="journal article" date="2023" name="Mol. Phylogenet. Evol.">
        <title>Genome-scale phylogeny and comparative genomics of the fungal order Sordariales.</title>
        <authorList>
            <person name="Hensen N."/>
            <person name="Bonometti L."/>
            <person name="Westerberg I."/>
            <person name="Brannstrom I.O."/>
            <person name="Guillou S."/>
            <person name="Cros-Aarteil S."/>
            <person name="Calhoun S."/>
            <person name="Haridas S."/>
            <person name="Kuo A."/>
            <person name="Mondo S."/>
            <person name="Pangilinan J."/>
            <person name="Riley R."/>
            <person name="LaButti K."/>
            <person name="Andreopoulos B."/>
            <person name="Lipzen A."/>
            <person name="Chen C."/>
            <person name="Yan M."/>
            <person name="Daum C."/>
            <person name="Ng V."/>
            <person name="Clum A."/>
            <person name="Steindorff A."/>
            <person name="Ohm R.A."/>
            <person name="Martin F."/>
            <person name="Silar P."/>
            <person name="Natvig D.O."/>
            <person name="Lalanne C."/>
            <person name="Gautier V."/>
            <person name="Ament-Velasquez S.L."/>
            <person name="Kruys A."/>
            <person name="Hutchinson M.I."/>
            <person name="Powell A.J."/>
            <person name="Barry K."/>
            <person name="Miller A.N."/>
            <person name="Grigoriev I.V."/>
            <person name="Debuchy R."/>
            <person name="Gladieux P."/>
            <person name="Hiltunen Thoren M."/>
            <person name="Johannesson H."/>
        </authorList>
    </citation>
    <scope>NUCLEOTIDE SEQUENCE</scope>
    <source>
        <strain evidence="7">CBS 232.78</strain>
    </source>
</reference>
<evidence type="ECO:0000256" key="1">
    <source>
        <dbReference type="ARBA" id="ARBA00023015"/>
    </source>
</evidence>
<evidence type="ECO:0000256" key="2">
    <source>
        <dbReference type="ARBA" id="ARBA00023125"/>
    </source>
</evidence>
<evidence type="ECO:0000256" key="3">
    <source>
        <dbReference type="ARBA" id="ARBA00023163"/>
    </source>
</evidence>
<proteinExistence type="inferred from homology"/>
<keyword evidence="8" id="KW-1185">Reference proteome</keyword>
<feature type="domain" description="Alpha box" evidence="6">
    <location>
        <begin position="37"/>
        <end position="92"/>
    </location>
</feature>
<keyword evidence="2 5" id="KW-0238">DNA-binding</keyword>
<evidence type="ECO:0000256" key="5">
    <source>
        <dbReference type="RuleBase" id="RU003516"/>
    </source>
</evidence>
<comment type="subcellular location">
    <subcellularLocation>
        <location evidence="5">Nucleus</location>
    </subcellularLocation>
</comment>
<reference evidence="7" key="2">
    <citation type="submission" date="2023-06" db="EMBL/GenBank/DDBJ databases">
        <authorList>
            <consortium name="Lawrence Berkeley National Laboratory"/>
            <person name="Haridas S."/>
            <person name="Hensen N."/>
            <person name="Bonometti L."/>
            <person name="Westerberg I."/>
            <person name="Brannstrom I.O."/>
            <person name="Guillou S."/>
            <person name="Cros-Aarteil S."/>
            <person name="Calhoun S."/>
            <person name="Kuo A."/>
            <person name="Mondo S."/>
            <person name="Pangilinan J."/>
            <person name="Riley R."/>
            <person name="LaButti K."/>
            <person name="Andreopoulos B."/>
            <person name="Lipzen A."/>
            <person name="Chen C."/>
            <person name="Yanf M."/>
            <person name="Daum C."/>
            <person name="Ng V."/>
            <person name="Clum A."/>
            <person name="Steindorff A."/>
            <person name="Ohm R."/>
            <person name="Martin F."/>
            <person name="Silar P."/>
            <person name="Natvig D."/>
            <person name="Lalanne C."/>
            <person name="Gautier V."/>
            <person name="Ament-velasquez S.L."/>
            <person name="Kruys A."/>
            <person name="Hutchinson M.I."/>
            <person name="Powell A.J."/>
            <person name="Barry K."/>
            <person name="Miller A.N."/>
            <person name="Grigoriev I.V."/>
            <person name="Debuchy R."/>
            <person name="Gladieux P."/>
            <person name="Thoren M.H."/>
            <person name="Johannesson H."/>
        </authorList>
    </citation>
    <scope>NUCLEOTIDE SEQUENCE</scope>
    <source>
        <strain evidence="7">CBS 232.78</strain>
    </source>
</reference>
<dbReference type="GO" id="GO:0045895">
    <property type="term" value="P:positive regulation of mating-type specific transcription, DNA-templated"/>
    <property type="evidence" value="ECO:0007669"/>
    <property type="project" value="InterPro"/>
</dbReference>
<name>A0AAE0K8L4_9PEZI</name>
<dbReference type="GO" id="GO:0005634">
    <property type="term" value="C:nucleus"/>
    <property type="evidence" value="ECO:0007669"/>
    <property type="project" value="UniProtKB-SubCell"/>
</dbReference>
<keyword evidence="3 5" id="KW-0804">Transcription</keyword>
<comment type="similarity">
    <text evidence="5">Belongs to the MATALPHA1 family.</text>
</comment>
<sequence length="315" mass="35552">MSVVNQIVQTFAGLGYDDREATMKVLSGMMRDGSQHQPKKKVNGFMGYRAYYSVLFSQLPQKERSPFMTMLWQRDPFHNEWDFMCDVYSTIRAFLAEENIPLQVWILHAVDHLGIVARHTYLDTFGWRLVQLQDETHSLQRTTTSEVRHRLQPINGLDLFLACLANGLPVSNPQPIITKLSDPRNDILCMNHGSLISSNPSRLMNLDSLGRRNTDPAMKPHFEGLTTEPVIPQRATVYENHNSHRDIVQSTQTDVQMSSVDSFSMDDSSSGAMVHTILEGDDNTEVETETGPDFFNMAMVPGAGAHLEEFSDDAS</sequence>
<dbReference type="GO" id="GO:0008301">
    <property type="term" value="F:DNA binding, bending"/>
    <property type="evidence" value="ECO:0007669"/>
    <property type="project" value="InterPro"/>
</dbReference>
<comment type="caution">
    <text evidence="7">The sequence shown here is derived from an EMBL/GenBank/DDBJ whole genome shotgun (WGS) entry which is preliminary data.</text>
</comment>
<dbReference type="Proteomes" id="UP001285441">
    <property type="component" value="Unassembled WGS sequence"/>
</dbReference>
<keyword evidence="4 5" id="KW-0539">Nucleus</keyword>
<dbReference type="PROSITE" id="PS51325">
    <property type="entry name" value="ALPHA_BOX"/>
    <property type="match status" value="1"/>
</dbReference>
<keyword evidence="1 5" id="KW-0805">Transcription regulation</keyword>
<accession>A0AAE0K8L4</accession>
<evidence type="ECO:0000256" key="4">
    <source>
        <dbReference type="ARBA" id="ARBA00023242"/>
    </source>
</evidence>